<dbReference type="HOGENOM" id="CLU_020336_53_1_12"/>
<dbReference type="Pfam" id="PF00561">
    <property type="entry name" value="Abhydrolase_1"/>
    <property type="match status" value="1"/>
</dbReference>
<dbReference type="GO" id="GO:0016746">
    <property type="term" value="F:acyltransferase activity"/>
    <property type="evidence" value="ECO:0007669"/>
    <property type="project" value="UniProtKB-KW"/>
</dbReference>
<dbReference type="STRING" id="889378.Spiaf_2606"/>
<dbReference type="AlphaFoldDB" id="H9UM89"/>
<evidence type="ECO:0000313" key="3">
    <source>
        <dbReference type="EMBL" id="AFG38632.1"/>
    </source>
</evidence>
<name>H9UM89_SPIAZ</name>
<dbReference type="PANTHER" id="PTHR46118">
    <property type="entry name" value="PROTEIN ABHD11"/>
    <property type="match status" value="1"/>
</dbReference>
<dbReference type="Gene3D" id="3.40.50.1820">
    <property type="entry name" value="alpha/beta hydrolase"/>
    <property type="match status" value="1"/>
</dbReference>
<proteinExistence type="predicted"/>
<dbReference type="InterPro" id="IPR000073">
    <property type="entry name" value="AB_hydrolase_1"/>
</dbReference>
<evidence type="ECO:0000256" key="1">
    <source>
        <dbReference type="ARBA" id="ARBA00022801"/>
    </source>
</evidence>
<sequence length="252" mass="27531">MIHTRELGSGTPVVFLHGLFGSGENLTGLARGLPDGFRAVLADLPGHGRSSWIQDMRISRMADMLAAELLQKLECPAVVVGHSLGGKVAMALALQSPELVSATAVLDIAPVRYPDRHSHILDALLRVQQAQPQSRSQADTMLAQDVPDQMVRGFLMKNYDPQEVWRIPVDTLAEQYDALRDWDISSAVYSGASLCLYGGKSEYVVPAQHAAELQRFFPSINLVEIPGAGHWLHASHMAETSRELNRFIISAG</sequence>
<keyword evidence="4" id="KW-1185">Reference proteome</keyword>
<dbReference type="PRINTS" id="PR00111">
    <property type="entry name" value="ABHYDROLASE"/>
</dbReference>
<dbReference type="OrthoDB" id="9775557at2"/>
<keyword evidence="3" id="KW-0808">Transferase</keyword>
<dbReference type="EMBL" id="CP003282">
    <property type="protein sequence ID" value="AFG38632.1"/>
    <property type="molecule type" value="Genomic_DNA"/>
</dbReference>
<dbReference type="PANTHER" id="PTHR46118:SF4">
    <property type="entry name" value="PROTEIN ABHD11"/>
    <property type="match status" value="1"/>
</dbReference>
<keyword evidence="1 3" id="KW-0378">Hydrolase</keyword>
<feature type="domain" description="AB hydrolase-1" evidence="2">
    <location>
        <begin position="12"/>
        <end position="234"/>
    </location>
</feature>
<dbReference type="KEGG" id="sfc:Spiaf_2606"/>
<keyword evidence="3" id="KW-0012">Acyltransferase</keyword>
<evidence type="ECO:0000313" key="4">
    <source>
        <dbReference type="Proteomes" id="UP000007383"/>
    </source>
</evidence>
<dbReference type="PATRIC" id="fig|889378.3.peg.2578"/>
<dbReference type="Proteomes" id="UP000007383">
    <property type="component" value="Chromosome"/>
</dbReference>
<dbReference type="InterPro" id="IPR000639">
    <property type="entry name" value="Epox_hydrolase-like"/>
</dbReference>
<evidence type="ECO:0000259" key="2">
    <source>
        <dbReference type="Pfam" id="PF00561"/>
    </source>
</evidence>
<dbReference type="eggNOG" id="COG0596">
    <property type="taxonomic scope" value="Bacteria"/>
</dbReference>
<accession>H9UM89</accession>
<organism evidence="3 4">
    <name type="scientific">Spirochaeta africana (strain ATCC 700263 / DSM 8902 / Z-7692)</name>
    <dbReference type="NCBI Taxonomy" id="889378"/>
    <lineage>
        <taxon>Bacteria</taxon>
        <taxon>Pseudomonadati</taxon>
        <taxon>Spirochaetota</taxon>
        <taxon>Spirochaetia</taxon>
        <taxon>Spirochaetales</taxon>
        <taxon>Spirochaetaceae</taxon>
        <taxon>Spirochaeta</taxon>
    </lineage>
</organism>
<dbReference type="RefSeq" id="WP_014456614.1">
    <property type="nucleotide sequence ID" value="NC_017098.1"/>
</dbReference>
<dbReference type="GO" id="GO:0016787">
    <property type="term" value="F:hydrolase activity"/>
    <property type="evidence" value="ECO:0007669"/>
    <property type="project" value="UniProtKB-KW"/>
</dbReference>
<dbReference type="InterPro" id="IPR029058">
    <property type="entry name" value="AB_hydrolase_fold"/>
</dbReference>
<protein>
    <submittedName>
        <fullName evidence="3">Putative hydrolase or acyltransferase of alpha/beta superfamily</fullName>
    </submittedName>
</protein>
<gene>
    <name evidence="3" type="ordered locus">Spiaf_2606</name>
</gene>
<dbReference type="SUPFAM" id="SSF53474">
    <property type="entry name" value="alpha/beta-Hydrolases"/>
    <property type="match status" value="1"/>
</dbReference>
<reference evidence="4" key="1">
    <citation type="journal article" date="2013" name="Stand. Genomic Sci.">
        <title>Complete genome sequence of the halophilic bacterium Spirochaeta africana type strain (Z-7692(T)) from the alkaline Lake Magadi in the East African Rift.</title>
        <authorList>
            <person name="Liolos K."/>
            <person name="Abt B."/>
            <person name="Scheuner C."/>
            <person name="Teshima H."/>
            <person name="Held B."/>
            <person name="Lapidus A."/>
            <person name="Nolan M."/>
            <person name="Lucas S."/>
            <person name="Deshpande S."/>
            <person name="Cheng J.F."/>
            <person name="Tapia R."/>
            <person name="Goodwin L.A."/>
            <person name="Pitluck S."/>
            <person name="Pagani I."/>
            <person name="Ivanova N."/>
            <person name="Mavromatis K."/>
            <person name="Mikhailova N."/>
            <person name="Huntemann M."/>
            <person name="Pati A."/>
            <person name="Chen A."/>
            <person name="Palaniappan K."/>
            <person name="Land M."/>
            <person name="Rohde M."/>
            <person name="Tindall B.J."/>
            <person name="Detter J.C."/>
            <person name="Goker M."/>
            <person name="Bristow J."/>
            <person name="Eisen J.A."/>
            <person name="Markowitz V."/>
            <person name="Hugenholtz P."/>
            <person name="Woyke T."/>
            <person name="Klenk H.P."/>
            <person name="Kyrpides N.C."/>
        </authorList>
    </citation>
    <scope>NUCLEOTIDE SEQUENCE</scope>
    <source>
        <strain evidence="4">ATCC 700263 / DSM 8902 / Z-7692</strain>
    </source>
</reference>
<dbReference type="PRINTS" id="PR00412">
    <property type="entry name" value="EPOXHYDRLASE"/>
</dbReference>